<feature type="repeat" description="WD" evidence="9">
    <location>
        <begin position="222"/>
        <end position="252"/>
    </location>
</feature>
<evidence type="ECO:0000256" key="2">
    <source>
        <dbReference type="ARBA" id="ARBA00022574"/>
    </source>
</evidence>
<keyword evidence="3" id="KW-0507">mRNA processing</keyword>
<dbReference type="STRING" id="1169540.A0A0G4FIJ1"/>
<dbReference type="SUPFAM" id="SSF50978">
    <property type="entry name" value="WD40 repeat-like"/>
    <property type="match status" value="1"/>
</dbReference>
<dbReference type="AlphaFoldDB" id="A0A0G4FIJ1"/>
<dbReference type="PRINTS" id="PR00320">
    <property type="entry name" value="GPROTEINBRPT"/>
</dbReference>
<evidence type="ECO:0000256" key="5">
    <source>
        <dbReference type="ARBA" id="ARBA00023187"/>
    </source>
</evidence>
<protein>
    <recommendedName>
        <fullName evidence="8">WD40 repeat-containing protein SMU1</fullName>
    </recommendedName>
</protein>
<feature type="repeat" description="WD" evidence="9">
    <location>
        <begin position="304"/>
        <end position="345"/>
    </location>
</feature>
<evidence type="ECO:0000256" key="3">
    <source>
        <dbReference type="ARBA" id="ARBA00022664"/>
    </source>
</evidence>
<dbReference type="OMA" id="MMKQQEP"/>
<dbReference type="GO" id="GO:0016607">
    <property type="term" value="C:nuclear speck"/>
    <property type="evidence" value="ECO:0007669"/>
    <property type="project" value="UniProtKB-SubCell"/>
</dbReference>
<dbReference type="Pfam" id="PF17814">
    <property type="entry name" value="LisH_TPL"/>
    <property type="match status" value="1"/>
</dbReference>
<dbReference type="CDD" id="cd00200">
    <property type="entry name" value="WD40"/>
    <property type="match status" value="1"/>
</dbReference>
<accession>A0A0G4FIJ1</accession>
<comment type="similarity">
    <text evidence="7">Belongs to the WD repeat SMU1 family.</text>
</comment>
<name>A0A0G4FIJ1_VITBC</name>
<evidence type="ECO:0000256" key="8">
    <source>
        <dbReference type="ARBA" id="ARBA00026184"/>
    </source>
</evidence>
<dbReference type="Proteomes" id="UP000041254">
    <property type="component" value="Unassembled WGS sequence"/>
</dbReference>
<keyword evidence="4" id="KW-0677">Repeat</keyword>
<dbReference type="VEuPathDB" id="CryptoDB:Vbra_5869"/>
<evidence type="ECO:0000256" key="1">
    <source>
        <dbReference type="ARBA" id="ARBA00004324"/>
    </source>
</evidence>
<dbReference type="InterPro" id="IPR015943">
    <property type="entry name" value="WD40/YVTN_repeat-like_dom_sf"/>
</dbReference>
<dbReference type="Pfam" id="PF00400">
    <property type="entry name" value="WD40"/>
    <property type="match status" value="4"/>
</dbReference>
<dbReference type="InParanoid" id="A0A0G4FIJ1"/>
<comment type="subcellular location">
    <subcellularLocation>
        <location evidence="1">Nucleus speckle</location>
    </subcellularLocation>
</comment>
<gene>
    <name evidence="11" type="ORF">Vbra_5869</name>
</gene>
<dbReference type="PROSITE" id="PS50896">
    <property type="entry name" value="LISH"/>
    <property type="match status" value="1"/>
</dbReference>
<dbReference type="SMART" id="SM00667">
    <property type="entry name" value="LisH"/>
    <property type="match status" value="1"/>
</dbReference>
<dbReference type="Gene3D" id="2.130.10.10">
    <property type="entry name" value="YVTN repeat-like/Quinoprotein amine dehydrogenase"/>
    <property type="match status" value="1"/>
</dbReference>
<dbReference type="InterPro" id="IPR054532">
    <property type="entry name" value="TPL_SMU1_LisH-like"/>
</dbReference>
<feature type="repeat" description="WD" evidence="9">
    <location>
        <begin position="261"/>
        <end position="302"/>
    </location>
</feature>
<dbReference type="InterPro" id="IPR020472">
    <property type="entry name" value="WD40_PAC1"/>
</dbReference>
<dbReference type="PROSITE" id="PS00678">
    <property type="entry name" value="WD_REPEATS_1"/>
    <property type="match status" value="1"/>
</dbReference>
<feature type="repeat" description="WD" evidence="9">
    <location>
        <begin position="346"/>
        <end position="387"/>
    </location>
</feature>
<dbReference type="SMART" id="SM00668">
    <property type="entry name" value="CTLH"/>
    <property type="match status" value="1"/>
</dbReference>
<dbReference type="InterPro" id="IPR006595">
    <property type="entry name" value="CTLH_C"/>
</dbReference>
<dbReference type="FunCoup" id="A0A0G4FIJ1">
    <property type="interactions" value="695"/>
</dbReference>
<dbReference type="PROSITE" id="PS50082">
    <property type="entry name" value="WD_REPEATS_2"/>
    <property type="match status" value="4"/>
</dbReference>
<keyword evidence="2 9" id="KW-0853">WD repeat</keyword>
<keyword evidence="5" id="KW-0508">mRNA splicing</keyword>
<evidence type="ECO:0000256" key="9">
    <source>
        <dbReference type="PROSITE-ProRule" id="PRU00221"/>
    </source>
</evidence>
<dbReference type="PANTHER" id="PTHR22848">
    <property type="entry name" value="WD40 REPEAT PROTEIN"/>
    <property type="match status" value="1"/>
</dbReference>
<dbReference type="PhylomeDB" id="A0A0G4FIJ1"/>
<reference evidence="11 12" key="1">
    <citation type="submission" date="2014-11" db="EMBL/GenBank/DDBJ databases">
        <authorList>
            <person name="Zhu J."/>
            <person name="Qi W."/>
            <person name="Song R."/>
        </authorList>
    </citation>
    <scope>NUCLEOTIDE SEQUENCE [LARGE SCALE GENOMIC DNA]</scope>
</reference>
<dbReference type="InterPro" id="IPR036322">
    <property type="entry name" value="WD40_repeat_dom_sf"/>
</dbReference>
<sequence length="517" mass="57047">MGERLEIDSSDVIRLILQFLKENSLHRTFQTLQEESRVAYNTVESVDQFLADVNQGKWGEVLQTAAGMNLPEEVLQNLYEHIVCEMLEAKEPEVARQLLRETAALQSLKLTHPDRFKKLDHLCNKGHVDSKEAYEGMTVEKRRAALGQDMVQNLQAAPPSRLLAIIGQAMKWQNHQGLLPPGMKFDLFRGMAATAKEEAEECASDIAKTIIFPTRSYPECAAFSPDGQHLVTGSVDGIVEVWDYLTGKLRTDLSYQAEDAFMVHDTAVVSLAFTRDAELLASGDQDGNLKVWKISTGKCLKKYTKIHQGGITSIVFSKDSSQLLTASFDNTARLHGLKSGKTLKEFRGHTSYVNCAIFTGDGTKIVTGSSDGRVKVWDAKTTDCLQTFAPPPPSHLNTENASPQINAVFLAPKSQDLIYVCTRAPTLHLMNLTGQVLKTLSSGKKEGGDFVCAAASRKGEWLYCCGEDNTLYCFSNSTGKLEHLAKVHEKDVIGLIAHPLHNLVATWGIDGKLHVLK</sequence>
<proteinExistence type="inferred from homology"/>
<evidence type="ECO:0000256" key="7">
    <source>
        <dbReference type="ARBA" id="ARBA00025801"/>
    </source>
</evidence>
<keyword evidence="6" id="KW-0539">Nucleus</keyword>
<dbReference type="PROSITE" id="PS50897">
    <property type="entry name" value="CTLH"/>
    <property type="match status" value="1"/>
</dbReference>
<dbReference type="InterPro" id="IPR001680">
    <property type="entry name" value="WD40_rpt"/>
</dbReference>
<dbReference type="EMBL" id="CDMY01000443">
    <property type="protein sequence ID" value="CEM13105.1"/>
    <property type="molecule type" value="Genomic_DNA"/>
</dbReference>
<dbReference type="InterPro" id="IPR045184">
    <property type="entry name" value="SMU1"/>
</dbReference>
<dbReference type="GO" id="GO:0000398">
    <property type="term" value="P:mRNA splicing, via spliceosome"/>
    <property type="evidence" value="ECO:0007669"/>
    <property type="project" value="InterPro"/>
</dbReference>
<dbReference type="PROSITE" id="PS50294">
    <property type="entry name" value="WD_REPEATS_REGION"/>
    <property type="match status" value="2"/>
</dbReference>
<evidence type="ECO:0000313" key="12">
    <source>
        <dbReference type="Proteomes" id="UP000041254"/>
    </source>
</evidence>
<dbReference type="InterPro" id="IPR006594">
    <property type="entry name" value="LisH"/>
</dbReference>
<feature type="domain" description="CTLH" evidence="10">
    <location>
        <begin position="42"/>
        <end position="94"/>
    </location>
</feature>
<evidence type="ECO:0000256" key="6">
    <source>
        <dbReference type="ARBA" id="ARBA00023242"/>
    </source>
</evidence>
<dbReference type="SMART" id="SM00320">
    <property type="entry name" value="WD40"/>
    <property type="match status" value="6"/>
</dbReference>
<keyword evidence="12" id="KW-1185">Reference proteome</keyword>
<dbReference type="InterPro" id="IPR019775">
    <property type="entry name" value="WD40_repeat_CS"/>
</dbReference>
<organism evidence="11 12">
    <name type="scientific">Vitrella brassicaformis (strain CCMP3155)</name>
    <dbReference type="NCBI Taxonomy" id="1169540"/>
    <lineage>
        <taxon>Eukaryota</taxon>
        <taxon>Sar</taxon>
        <taxon>Alveolata</taxon>
        <taxon>Colpodellida</taxon>
        <taxon>Vitrellaceae</taxon>
        <taxon>Vitrella</taxon>
    </lineage>
</organism>
<evidence type="ECO:0000313" key="11">
    <source>
        <dbReference type="EMBL" id="CEM13105.1"/>
    </source>
</evidence>
<dbReference type="OrthoDB" id="538223at2759"/>
<evidence type="ECO:0000256" key="4">
    <source>
        <dbReference type="ARBA" id="ARBA00022737"/>
    </source>
</evidence>
<evidence type="ECO:0000259" key="10">
    <source>
        <dbReference type="PROSITE" id="PS50897"/>
    </source>
</evidence>